<gene>
    <name evidence="1" type="ORF">PENSUB_7422</name>
</gene>
<protein>
    <submittedName>
        <fullName evidence="1">Uncharacterized protein</fullName>
    </submittedName>
</protein>
<reference evidence="1 2" key="1">
    <citation type="submission" date="2016-10" db="EMBL/GenBank/DDBJ databases">
        <title>Genome sequence of the ascomycete fungus Penicillium subrubescens.</title>
        <authorList>
            <person name="De Vries R.P."/>
            <person name="Peng M."/>
            <person name="Dilokpimol A."/>
            <person name="Hilden K."/>
            <person name="Makela M.R."/>
            <person name="Grigoriev I."/>
            <person name="Riley R."/>
            <person name="Granchi Z."/>
        </authorList>
    </citation>
    <scope>NUCLEOTIDE SEQUENCE [LARGE SCALE GENOMIC DNA]</scope>
    <source>
        <strain evidence="1 2">CBS 132785</strain>
    </source>
</reference>
<keyword evidence="2" id="KW-1185">Reference proteome</keyword>
<evidence type="ECO:0000313" key="1">
    <source>
        <dbReference type="EMBL" id="OKP01432.1"/>
    </source>
</evidence>
<sequence length="223" mass="25518">MLDPEEEQLQSSVNFRQVVYSNSKDEFVLAMLEPEMEPTLDLDKVGTALSHVQETLTNLTITADVQPAAAVGDQFYPGLQAVGSLTALSKFDRIKKLQIPLAFLVGLAEDRTKRLQDVISRNVEFLTITDDLGLQNCDYLEEWLLWEWKNYTILELLESFMREGTTPYLKRITLLLEWIDSDTNQWSTRAKEQLQGLSVQTGIPLEIVETTEIPLDFVEIEQY</sequence>
<accession>A0A1Q5TMJ0</accession>
<comment type="caution">
    <text evidence="1">The sequence shown here is derived from an EMBL/GenBank/DDBJ whole genome shotgun (WGS) entry which is preliminary data.</text>
</comment>
<evidence type="ECO:0000313" key="2">
    <source>
        <dbReference type="Proteomes" id="UP000186955"/>
    </source>
</evidence>
<proteinExistence type="predicted"/>
<dbReference type="AlphaFoldDB" id="A0A1Q5TMJ0"/>
<organism evidence="1 2">
    <name type="scientific">Penicillium subrubescens</name>
    <dbReference type="NCBI Taxonomy" id="1316194"/>
    <lineage>
        <taxon>Eukaryota</taxon>
        <taxon>Fungi</taxon>
        <taxon>Dikarya</taxon>
        <taxon>Ascomycota</taxon>
        <taxon>Pezizomycotina</taxon>
        <taxon>Eurotiomycetes</taxon>
        <taxon>Eurotiomycetidae</taxon>
        <taxon>Eurotiales</taxon>
        <taxon>Aspergillaceae</taxon>
        <taxon>Penicillium</taxon>
    </lineage>
</organism>
<dbReference type="EMBL" id="MNBE01000639">
    <property type="protein sequence ID" value="OKP01432.1"/>
    <property type="molecule type" value="Genomic_DNA"/>
</dbReference>
<dbReference type="Proteomes" id="UP000186955">
    <property type="component" value="Unassembled WGS sequence"/>
</dbReference>
<name>A0A1Q5TMJ0_9EURO</name>